<organism evidence="2">
    <name type="scientific">viral metagenome</name>
    <dbReference type="NCBI Taxonomy" id="1070528"/>
    <lineage>
        <taxon>unclassified sequences</taxon>
        <taxon>metagenomes</taxon>
        <taxon>organismal metagenomes</taxon>
    </lineage>
</organism>
<dbReference type="EMBL" id="MT143057">
    <property type="protein sequence ID" value="QJA92326.1"/>
    <property type="molecule type" value="Genomic_DNA"/>
</dbReference>
<proteinExistence type="predicted"/>
<reference evidence="2" key="1">
    <citation type="submission" date="2020-03" db="EMBL/GenBank/DDBJ databases">
        <title>The deep terrestrial virosphere.</title>
        <authorList>
            <person name="Holmfeldt K."/>
            <person name="Nilsson E."/>
            <person name="Simone D."/>
            <person name="Lopez-Fernandez M."/>
            <person name="Wu X."/>
            <person name="de Brujin I."/>
            <person name="Lundin D."/>
            <person name="Andersson A."/>
            <person name="Bertilsson S."/>
            <person name="Dopson M."/>
        </authorList>
    </citation>
    <scope>NUCLEOTIDE SEQUENCE</scope>
    <source>
        <strain evidence="2">MM415B04733</strain>
    </source>
</reference>
<accession>A0A6M3LBG8</accession>
<feature type="region of interest" description="Disordered" evidence="1">
    <location>
        <begin position="1"/>
        <end position="31"/>
    </location>
</feature>
<feature type="compositionally biased region" description="Basic and acidic residues" evidence="1">
    <location>
        <begin position="1"/>
        <end position="17"/>
    </location>
</feature>
<evidence type="ECO:0000313" key="2">
    <source>
        <dbReference type="EMBL" id="QJA92326.1"/>
    </source>
</evidence>
<evidence type="ECO:0000256" key="1">
    <source>
        <dbReference type="SAM" id="MobiDB-lite"/>
    </source>
</evidence>
<sequence length="108" mass="12512">MGMGEGRMKDILSEKLHGLPPGTKRGENGLDIVPEKMTPEFVLLLKKLIGEKITEWKAESTPYPIEINPLGGRLFFEIYLDKNKDSKTFRRKFAKNYKNNITLWLEEE</sequence>
<gene>
    <name evidence="2" type="ORF">MM415B04733_0011</name>
</gene>
<dbReference type="AlphaFoldDB" id="A0A6M3LBG8"/>
<protein>
    <submittedName>
        <fullName evidence="2">Uncharacterized protein</fullName>
    </submittedName>
</protein>
<name>A0A6M3LBG8_9ZZZZ</name>